<dbReference type="Proteomes" id="UP000823749">
    <property type="component" value="Chromosome 11"/>
</dbReference>
<accession>A0AAV6IDE5</accession>
<comment type="caution">
    <text evidence="1">The sequence shown here is derived from an EMBL/GenBank/DDBJ whole genome shotgun (WGS) entry which is preliminary data.</text>
</comment>
<sequence>MNLNCSMYEFKLLSLSLRNMDCWRRSSARSRQAVTGLSSKAGDEIRMRGRRSSTALRKALASMESN</sequence>
<evidence type="ECO:0000313" key="1">
    <source>
        <dbReference type="EMBL" id="KAG5525830.1"/>
    </source>
</evidence>
<gene>
    <name evidence="1" type="ORF">RHGRI_032200</name>
</gene>
<name>A0AAV6IDE5_9ERIC</name>
<evidence type="ECO:0000313" key="2">
    <source>
        <dbReference type="Proteomes" id="UP000823749"/>
    </source>
</evidence>
<organism evidence="1 2">
    <name type="scientific">Rhododendron griersonianum</name>
    <dbReference type="NCBI Taxonomy" id="479676"/>
    <lineage>
        <taxon>Eukaryota</taxon>
        <taxon>Viridiplantae</taxon>
        <taxon>Streptophyta</taxon>
        <taxon>Embryophyta</taxon>
        <taxon>Tracheophyta</taxon>
        <taxon>Spermatophyta</taxon>
        <taxon>Magnoliopsida</taxon>
        <taxon>eudicotyledons</taxon>
        <taxon>Gunneridae</taxon>
        <taxon>Pentapetalae</taxon>
        <taxon>asterids</taxon>
        <taxon>Ericales</taxon>
        <taxon>Ericaceae</taxon>
        <taxon>Ericoideae</taxon>
        <taxon>Rhodoreae</taxon>
        <taxon>Rhododendron</taxon>
    </lineage>
</organism>
<dbReference type="AlphaFoldDB" id="A0AAV6IDE5"/>
<keyword evidence="2" id="KW-1185">Reference proteome</keyword>
<reference evidence="1" key="1">
    <citation type="submission" date="2020-08" db="EMBL/GenBank/DDBJ databases">
        <title>Plant Genome Project.</title>
        <authorList>
            <person name="Zhang R.-G."/>
        </authorList>
    </citation>
    <scope>NUCLEOTIDE SEQUENCE</scope>
    <source>
        <strain evidence="1">WSP0</strain>
        <tissue evidence="1">Leaf</tissue>
    </source>
</reference>
<dbReference type="EMBL" id="JACTNZ010000011">
    <property type="protein sequence ID" value="KAG5525830.1"/>
    <property type="molecule type" value="Genomic_DNA"/>
</dbReference>
<proteinExistence type="predicted"/>
<protein>
    <submittedName>
        <fullName evidence="1">Uncharacterized protein</fullName>
    </submittedName>
</protein>